<reference evidence="4 5" key="1">
    <citation type="submission" date="2020-08" db="EMBL/GenBank/DDBJ databases">
        <title>Genomic Encyclopedia of Type Strains, Phase IV (KMG-IV): sequencing the most valuable type-strain genomes for metagenomic binning, comparative biology and taxonomic classification.</title>
        <authorList>
            <person name="Goeker M."/>
        </authorList>
    </citation>
    <scope>NUCLEOTIDE SEQUENCE [LARGE SCALE GENOMIC DNA]</scope>
    <source>
        <strain evidence="4 5">DSM 22359</strain>
    </source>
</reference>
<organism evidence="4 5">
    <name type="scientific">Marinobacter oulmenensis</name>
    <dbReference type="NCBI Taxonomy" id="643747"/>
    <lineage>
        <taxon>Bacteria</taxon>
        <taxon>Pseudomonadati</taxon>
        <taxon>Pseudomonadota</taxon>
        <taxon>Gammaproteobacteria</taxon>
        <taxon>Pseudomonadales</taxon>
        <taxon>Marinobacteraceae</taxon>
        <taxon>Marinobacter</taxon>
    </lineage>
</organism>
<gene>
    <name evidence="4" type="ORF">HNR38_000530</name>
</gene>
<dbReference type="InterPro" id="IPR054535">
    <property type="entry name" value="HphA_N"/>
</dbReference>
<comment type="caution">
    <text evidence="4">The sequence shown here is derived from an EMBL/GenBank/DDBJ whole genome shotgun (WGS) entry which is preliminary data.</text>
</comment>
<evidence type="ECO:0008006" key="6">
    <source>
        <dbReference type="Google" id="ProtNLM"/>
    </source>
</evidence>
<evidence type="ECO:0000313" key="5">
    <source>
        <dbReference type="Proteomes" id="UP000591735"/>
    </source>
</evidence>
<feature type="chain" id="PRO_5032917122" description="Transferrin-binding protein B C-lobe/N-lobe beta barrel domain-containing protein" evidence="1">
    <location>
        <begin position="32"/>
        <end position="277"/>
    </location>
</feature>
<dbReference type="InterPro" id="IPR054843">
    <property type="entry name" value="Slam_hemophilin_C"/>
</dbReference>
<dbReference type="InterPro" id="IPR011250">
    <property type="entry name" value="OMP/PagP_B-barrel"/>
</dbReference>
<feature type="domain" description="HphA N-terminal heme-binding" evidence="2">
    <location>
        <begin position="28"/>
        <end position="137"/>
    </location>
</feature>
<proteinExistence type="predicted"/>
<evidence type="ECO:0000259" key="2">
    <source>
        <dbReference type="Pfam" id="PF22828"/>
    </source>
</evidence>
<dbReference type="Pfam" id="PF22829">
    <property type="entry name" value="HphA_C"/>
    <property type="match status" value="1"/>
</dbReference>
<dbReference type="EMBL" id="JACHFE010000001">
    <property type="protein sequence ID" value="MBB5320062.1"/>
    <property type="molecule type" value="Genomic_DNA"/>
</dbReference>
<feature type="signal peptide" evidence="1">
    <location>
        <begin position="1"/>
        <end position="31"/>
    </location>
</feature>
<sequence>MKTRTLFKHAKLARNIALCTSALAMAAQVQAAPWAGSQSDAVSGYEHIEVGESVVPFGPHTAGNAGIGVSSFPVFETAGKVDFEGLTDGLTGPIFQLEAPITEAPETHDELGVFSFARAGSGDVWFGEWSENGDTPAKGGTYNGRQVYYYGDDADESIPGSATAPVQVTYNVTGINNAYSSTGVLSGQFDASFYGSAGTLTGDITDANGFTIDIGTATISDSAAISGSGATASDSGGTLATSGAVDGHFFNDQDALAGIVDFGAGSDYNTAFGGQAQ</sequence>
<accession>A0A840U569</accession>
<dbReference type="NCBIfam" id="NF041636">
    <property type="entry name" value="slam_lipo"/>
    <property type="match status" value="1"/>
</dbReference>
<keyword evidence="5" id="KW-1185">Reference proteome</keyword>
<dbReference type="InterPro" id="IPR054536">
    <property type="entry name" value="HphA_C"/>
</dbReference>
<protein>
    <recommendedName>
        <fullName evidence="6">Transferrin-binding protein B C-lobe/N-lobe beta barrel domain-containing protein</fullName>
    </recommendedName>
</protein>
<feature type="domain" description="HphA C-terminal" evidence="3">
    <location>
        <begin position="158"/>
        <end position="275"/>
    </location>
</feature>
<dbReference type="AlphaFoldDB" id="A0A840U569"/>
<keyword evidence="1" id="KW-0732">Signal</keyword>
<dbReference type="RefSeq" id="WP_183699480.1">
    <property type="nucleotide sequence ID" value="NZ_JACHFE010000001.1"/>
</dbReference>
<dbReference type="Gene3D" id="2.40.160.90">
    <property type="match status" value="1"/>
</dbReference>
<dbReference type="Pfam" id="PF22828">
    <property type="entry name" value="HphA_N"/>
    <property type="match status" value="1"/>
</dbReference>
<dbReference type="SUPFAM" id="SSF56925">
    <property type="entry name" value="OMPA-like"/>
    <property type="match status" value="1"/>
</dbReference>
<dbReference type="Proteomes" id="UP000591735">
    <property type="component" value="Unassembled WGS sequence"/>
</dbReference>
<evidence type="ECO:0000256" key="1">
    <source>
        <dbReference type="SAM" id="SignalP"/>
    </source>
</evidence>
<evidence type="ECO:0000313" key="4">
    <source>
        <dbReference type="EMBL" id="MBB5320062.1"/>
    </source>
</evidence>
<name>A0A840U569_9GAMM</name>
<evidence type="ECO:0000259" key="3">
    <source>
        <dbReference type="Pfam" id="PF22829"/>
    </source>
</evidence>